<protein>
    <recommendedName>
        <fullName evidence="4">Integral membrane protein</fullName>
    </recommendedName>
</protein>
<keyword evidence="1" id="KW-1133">Transmembrane helix</keyword>
<proteinExistence type="predicted"/>
<accession>A0ABY5WCI2</accession>
<evidence type="ECO:0008006" key="4">
    <source>
        <dbReference type="Google" id="ProtNLM"/>
    </source>
</evidence>
<reference evidence="2" key="1">
    <citation type="submission" date="2021-04" db="EMBL/GenBank/DDBJ databases">
        <authorList>
            <person name="Hartkoorn R.C."/>
            <person name="Beaudoing E."/>
            <person name="Hot D."/>
        </authorList>
    </citation>
    <scope>NUCLEOTIDE SEQUENCE</scope>
    <source>
        <strain evidence="2">NRRL B-16292</strain>
    </source>
</reference>
<feature type="transmembrane region" description="Helical" evidence="1">
    <location>
        <begin position="70"/>
        <end position="92"/>
    </location>
</feature>
<reference evidence="2" key="2">
    <citation type="submission" date="2022-09" db="EMBL/GenBank/DDBJ databases">
        <title>Biosynthetic gene clusters of Dactylosporangioum fulvum.</title>
        <authorList>
            <person name="Caradec T."/>
        </authorList>
    </citation>
    <scope>NUCLEOTIDE SEQUENCE</scope>
    <source>
        <strain evidence="2">NRRL B-16292</strain>
    </source>
</reference>
<dbReference type="EMBL" id="CP073720">
    <property type="protein sequence ID" value="UWP85841.1"/>
    <property type="molecule type" value="Genomic_DNA"/>
</dbReference>
<organism evidence="2 3">
    <name type="scientific">Dactylosporangium fulvum</name>
    <dbReference type="NCBI Taxonomy" id="53359"/>
    <lineage>
        <taxon>Bacteria</taxon>
        <taxon>Bacillati</taxon>
        <taxon>Actinomycetota</taxon>
        <taxon>Actinomycetes</taxon>
        <taxon>Micromonosporales</taxon>
        <taxon>Micromonosporaceae</taxon>
        <taxon>Dactylosporangium</taxon>
    </lineage>
</organism>
<evidence type="ECO:0000313" key="2">
    <source>
        <dbReference type="EMBL" id="UWP85841.1"/>
    </source>
</evidence>
<dbReference type="Proteomes" id="UP001059617">
    <property type="component" value="Chromosome"/>
</dbReference>
<sequence>MSTLLAAAQVLADAHILAAPDPTTTPGPSGEVNTTGILGWIATYIVPILIGGLGVVTLSRAAKGNVSQTMTTSMIAIIGMVMLAGATTLFFFGDNIVGVFFK</sequence>
<gene>
    <name evidence="2" type="ORF">Dfulv_16980</name>
</gene>
<feature type="transmembrane region" description="Helical" evidence="1">
    <location>
        <begin position="37"/>
        <end position="58"/>
    </location>
</feature>
<keyword evidence="1" id="KW-0472">Membrane</keyword>
<evidence type="ECO:0000256" key="1">
    <source>
        <dbReference type="SAM" id="Phobius"/>
    </source>
</evidence>
<keyword evidence="3" id="KW-1185">Reference proteome</keyword>
<keyword evidence="1" id="KW-0812">Transmembrane</keyword>
<name>A0ABY5WCI2_9ACTN</name>
<dbReference type="RefSeq" id="WP_259864159.1">
    <property type="nucleotide sequence ID" value="NZ_BAAAST010000197.1"/>
</dbReference>
<evidence type="ECO:0000313" key="3">
    <source>
        <dbReference type="Proteomes" id="UP001059617"/>
    </source>
</evidence>